<comment type="similarity">
    <text evidence="2">Belongs to the peptidase M24B family.</text>
</comment>
<dbReference type="InterPro" id="IPR000994">
    <property type="entry name" value="Pept_M24"/>
</dbReference>
<dbReference type="InterPro" id="IPR050422">
    <property type="entry name" value="X-Pro_aminopeptidase_P"/>
</dbReference>
<evidence type="ECO:0000256" key="6">
    <source>
        <dbReference type="SAM" id="MobiDB-lite"/>
    </source>
</evidence>
<dbReference type="SUPFAM" id="SSF55920">
    <property type="entry name" value="Creatinase/aminopeptidase"/>
    <property type="match status" value="1"/>
</dbReference>
<feature type="region of interest" description="Disordered" evidence="6">
    <location>
        <begin position="600"/>
        <end position="636"/>
    </location>
</feature>
<feature type="domain" description="Peptidase M24 C-terminal" evidence="8">
    <location>
        <begin position="481"/>
        <end position="536"/>
    </location>
</feature>
<comment type="cofactor">
    <cofactor evidence="1">
        <name>Mn(2+)</name>
        <dbReference type="ChEBI" id="CHEBI:29035"/>
    </cofactor>
</comment>
<protein>
    <submittedName>
        <fullName evidence="9">AMPP protein</fullName>
    </submittedName>
</protein>
<dbReference type="OrthoDB" id="9995434at2759"/>
<feature type="compositionally biased region" description="Basic and acidic residues" evidence="6">
    <location>
        <begin position="605"/>
        <end position="616"/>
    </location>
</feature>
<dbReference type="InterPro" id="IPR033740">
    <property type="entry name" value="Pept_M24B"/>
</dbReference>
<gene>
    <name evidence="9" type="primary">AMPP</name>
    <name evidence="9" type="ORF">SNAT2548_LOCUS2842</name>
</gene>
<dbReference type="InterPro" id="IPR032416">
    <property type="entry name" value="Peptidase_M24_C"/>
</dbReference>
<evidence type="ECO:0000256" key="3">
    <source>
        <dbReference type="ARBA" id="ARBA00022723"/>
    </source>
</evidence>
<dbReference type="Gene3D" id="3.40.350.10">
    <property type="entry name" value="Creatinase/prolidase N-terminal domain"/>
    <property type="match status" value="2"/>
</dbReference>
<evidence type="ECO:0000256" key="1">
    <source>
        <dbReference type="ARBA" id="ARBA00001936"/>
    </source>
</evidence>
<feature type="compositionally biased region" description="Acidic residues" evidence="6">
    <location>
        <begin position="617"/>
        <end position="630"/>
    </location>
</feature>
<dbReference type="FunFam" id="3.90.230.10:FF:000007">
    <property type="entry name" value="Xaa-Pro aminopeptidase P"/>
    <property type="match status" value="1"/>
</dbReference>
<dbReference type="EMBL" id="CAJNDS010000170">
    <property type="protein sequence ID" value="CAE6973619.1"/>
    <property type="molecule type" value="Genomic_DNA"/>
</dbReference>
<dbReference type="InterPro" id="IPR036005">
    <property type="entry name" value="Creatinase/aminopeptidase-like"/>
</dbReference>
<dbReference type="InterPro" id="IPR029149">
    <property type="entry name" value="Creatin/AminoP/Spt16_N"/>
</dbReference>
<name>A0A812I6G7_9DINO</name>
<reference evidence="9" key="1">
    <citation type="submission" date="2021-02" db="EMBL/GenBank/DDBJ databases">
        <authorList>
            <person name="Dougan E. K."/>
            <person name="Rhodes N."/>
            <person name="Thang M."/>
            <person name="Chan C."/>
        </authorList>
    </citation>
    <scope>NUCLEOTIDE SEQUENCE</scope>
</reference>
<evidence type="ECO:0000313" key="10">
    <source>
        <dbReference type="Proteomes" id="UP000604046"/>
    </source>
</evidence>
<dbReference type="GO" id="GO:0005737">
    <property type="term" value="C:cytoplasm"/>
    <property type="evidence" value="ECO:0007669"/>
    <property type="project" value="UniProtKB-ARBA"/>
</dbReference>
<evidence type="ECO:0000259" key="7">
    <source>
        <dbReference type="Pfam" id="PF00557"/>
    </source>
</evidence>
<evidence type="ECO:0000259" key="8">
    <source>
        <dbReference type="Pfam" id="PF16188"/>
    </source>
</evidence>
<dbReference type="Pfam" id="PF00557">
    <property type="entry name" value="Peptidase_M24"/>
    <property type="match status" value="1"/>
</dbReference>
<dbReference type="GO" id="GO:0070006">
    <property type="term" value="F:metalloaminopeptidase activity"/>
    <property type="evidence" value="ECO:0007669"/>
    <property type="project" value="InterPro"/>
</dbReference>
<organism evidence="9 10">
    <name type="scientific">Symbiodinium natans</name>
    <dbReference type="NCBI Taxonomy" id="878477"/>
    <lineage>
        <taxon>Eukaryota</taxon>
        <taxon>Sar</taxon>
        <taxon>Alveolata</taxon>
        <taxon>Dinophyceae</taxon>
        <taxon>Suessiales</taxon>
        <taxon>Symbiodiniaceae</taxon>
        <taxon>Symbiodinium</taxon>
    </lineage>
</organism>
<evidence type="ECO:0000256" key="4">
    <source>
        <dbReference type="ARBA" id="ARBA00022801"/>
    </source>
</evidence>
<evidence type="ECO:0000313" key="9">
    <source>
        <dbReference type="EMBL" id="CAE6973619.1"/>
    </source>
</evidence>
<dbReference type="Pfam" id="PF16188">
    <property type="entry name" value="Peptidase_M24_C"/>
    <property type="match status" value="1"/>
</dbReference>
<feature type="domain" description="Peptidase M24" evidence="7">
    <location>
        <begin position="237"/>
        <end position="467"/>
    </location>
</feature>
<dbReference type="PANTHER" id="PTHR43763">
    <property type="entry name" value="XAA-PRO AMINOPEPTIDASE 1"/>
    <property type="match status" value="1"/>
</dbReference>
<dbReference type="Pfam" id="PF16189">
    <property type="entry name" value="Creatinase_N_2"/>
    <property type="match status" value="1"/>
</dbReference>
<comment type="caution">
    <text evidence="9">The sequence shown here is derived from an EMBL/GenBank/DDBJ whole genome shotgun (WGS) entry which is preliminary data.</text>
</comment>
<evidence type="ECO:0000256" key="5">
    <source>
        <dbReference type="ARBA" id="ARBA00023211"/>
    </source>
</evidence>
<dbReference type="Gene3D" id="3.90.230.10">
    <property type="entry name" value="Creatinase/methionine aminopeptidase superfamily"/>
    <property type="match status" value="1"/>
</dbReference>
<dbReference type="CDD" id="cd01085">
    <property type="entry name" value="APP"/>
    <property type="match status" value="1"/>
</dbReference>
<keyword evidence="5" id="KW-0464">Manganese</keyword>
<sequence length="1872" mass="209021">MRQFEPSVPELVDWVHTNLTGQCVGVDPRFVPAEVAQEWTAKWGTSVSLKEIKANLIDAIWTTRPEDPCKLVEVHPLELAGESVDQKIRRVREAVALKGATVCLVSALDEIAWLFNLRGSDIEYNPLFFAYAAIFKDRVMLFLRGVEEGREGRAEGLSAEVRSSLVEAGVTFRPYVSFFDELPTELGQLGPQDKVLLDSASCSLAILSMVKPALRVPSLSPIERLKASKNAVEISGLKKACKRDSIVLCELLAKLSRVLRNPNSDETPPSEFDVCQMMQELRRKQPLYVCDSFHTISSAGANSAVVHYQPQRDKCKILQRSDIYLIDTGAQYKDGTTDVTRTVHFGTPTPEQKHIYTRVLQGHLALAKAVFPEGTPGLLLDAYTRGPLWQDGLQYGHGTGHGIGAYLNVHEGPAQIGGGSLTGDRILASQRRQRLFLQPISAGWFLSDEPGCYKEGEFGVRIESDILAVPAQTPYKMASAFLKFDYLTLVPMCRELVDVSLLSKSDLAWLNEYHASVWAELGEVWPEGAEPRTWLWEVESLQQLLDTLWKSYTQETLRDSTKVGDLLVDFWVEVLSYRLSAAGWISKVVVEQVRQDHRKRLKERKQRDQREMREQDLDINADPDAAEPEAQETAAESQVEVAADVLDRVTSHSILYVMRPNLPLVDSRTLLSSLHSLPQLRQADAALEHSYDLDLARCYYTVRCAMYLVESCVDGGSESGGATPGHKVIEDGIHELDSLISSIGRNHMKVSVFLFISSLCFARHHHLSSARSSTTPSHAEDFLVPPRVLLSLLILLRHHLQPLAASAQASGLGAELQTIQQLQLFAQETIWRIFICLKDYIIYSQLAVPGGFVSLSPSRRMGDLGITEGTAREWATAVGAVIVGDMDILGGQGIAASSLKGTLRPEAVSGDLHPLRQLCTPMEVPLSLLPSTFIPRMLACPATLLQRSLKMNDYDLSHKLSMSCQRLAAAEALPNFARQVSSFLHIRGQAVKRLLGVRVQELRQLLESPAAKEDSESKAEKVASDFSRLDQQLEEDLEACLERLAGTIPAQGSESQQVLGLLSRPLLAFYVLVDLAVSAAPFSQMSTFLLKQATPWLAAEEVGSGVEPVVADAMRSFFQTWVERLLVLIEVRPELRDRASLASIILGIETLPSEPALLKSHLNRLHTQRHAILSLVESVDLVKKGQTSASQRTLVDFLSTAITSLNHEEEDSSKVGGTDAGDREDAVQISEGLGSSRYLLRFLDYLARVADLMHSASQDAGPRKVKKAPVEAARRREAVTVTFESASADTAVEMNEETMDEAAGVTKLFDVLAEPPKGIVARLLFELGGHRQALALSEITSIDIVEVIVNASFKWSDGELSHHNVFSTLPRYPMSMEVVQYLAQHERALPRVRCSEAPLLATLACLECRGQRWPSWPMLRFAKEQSRRFPALHRWVQERWHTLRAIRWADARSEGKDAGSLPSCLQVRYDAPEAKTVREPEEPVELEDSEGIGYTEEEFARLDPEDQLALQAAGDDQEASMSAAFTKLVNALIAEERYEVALQVCDEYLSVDSGLTDRVLDLYLKSPHDLAPGYESNEAVHRELLDHECMYRVKGHTLAAQLTLDRYKRWDVDTAVQTLSMCLHRIENEPSADSNEAGRAAALKQELRRILQRMVSFEKILQVSEGRWQVWQEIEDMSKLQVSEAVEHLLSLQQHDMARTLAQMYGMTDPLHSLELSRLHYLFTTKHDKTNAVNRLLSLPPSQAVSFALQLLDMFDVVQHRALLCQMLLKQLQSWLTPGEEERLRVLLASLQLLGEVSETMRPHFLKLLRKPELIVESLLMNARVDLLKKFLEDFPEYRHDELILRYARKALALQPSQTPALRQHLASSSPP</sequence>
<dbReference type="GO" id="GO:0046872">
    <property type="term" value="F:metal ion binding"/>
    <property type="evidence" value="ECO:0007669"/>
    <property type="project" value="UniProtKB-KW"/>
</dbReference>
<dbReference type="Proteomes" id="UP000604046">
    <property type="component" value="Unassembled WGS sequence"/>
</dbReference>
<keyword evidence="10" id="KW-1185">Reference proteome</keyword>
<accession>A0A812I6G7</accession>
<proteinExistence type="inferred from homology"/>
<dbReference type="PANTHER" id="PTHR43763:SF6">
    <property type="entry name" value="XAA-PRO AMINOPEPTIDASE 1"/>
    <property type="match status" value="1"/>
</dbReference>
<keyword evidence="3" id="KW-0479">Metal-binding</keyword>
<keyword evidence="4" id="KW-0378">Hydrolase</keyword>
<evidence type="ECO:0000256" key="2">
    <source>
        <dbReference type="ARBA" id="ARBA00008766"/>
    </source>
</evidence>